<reference evidence="1" key="1">
    <citation type="submission" date="2017-05" db="EMBL/GenBank/DDBJ databases">
        <authorList>
            <person name="Varghese N."/>
            <person name="Submissions S."/>
        </authorList>
    </citation>
    <scope>NUCLEOTIDE SEQUENCE</scope>
    <source>
        <strain evidence="1">DSM 45262</strain>
    </source>
</reference>
<sequence>MPPIRSNNKLDFSTGDKALGYQGVVHFSAFYTAGIIAGIMVEIETGALLEDIAGVEHKKPAVLPAVLFSSTRLGKDPLEF</sequence>
<evidence type="ECO:0000313" key="1">
    <source>
        <dbReference type="EMBL" id="SMP08540.1"/>
    </source>
</evidence>
<keyword evidence="2" id="KW-1185">Reference proteome</keyword>
<evidence type="ECO:0000313" key="2">
    <source>
        <dbReference type="Proteomes" id="UP001157946"/>
    </source>
</evidence>
<dbReference type="Proteomes" id="UP001157946">
    <property type="component" value="Unassembled WGS sequence"/>
</dbReference>
<gene>
    <name evidence="1" type="ORF">SAMN06265361_10236</name>
</gene>
<comment type="caution">
    <text evidence="1">The sequence shown here is derived from an EMBL/GenBank/DDBJ whole genome shotgun (WGS) entry which is preliminary data.</text>
</comment>
<dbReference type="RefSeq" id="WP_102992728.1">
    <property type="nucleotide sequence ID" value="NZ_FXTU01000002.1"/>
</dbReference>
<dbReference type="AlphaFoldDB" id="A0AA45WKQ3"/>
<dbReference type="EMBL" id="FXTU01000002">
    <property type="protein sequence ID" value="SMP08540.1"/>
    <property type="molecule type" value="Genomic_DNA"/>
</dbReference>
<proteinExistence type="predicted"/>
<protein>
    <submittedName>
        <fullName evidence="1">Uncharacterized protein</fullName>
    </submittedName>
</protein>
<accession>A0AA45WKQ3</accession>
<name>A0AA45WKQ3_9BACL</name>
<organism evidence="1 2">
    <name type="scientific">Laceyella tengchongensis</name>
    <dbReference type="NCBI Taxonomy" id="574699"/>
    <lineage>
        <taxon>Bacteria</taxon>
        <taxon>Bacillati</taxon>
        <taxon>Bacillota</taxon>
        <taxon>Bacilli</taxon>
        <taxon>Bacillales</taxon>
        <taxon>Thermoactinomycetaceae</taxon>
        <taxon>Laceyella</taxon>
    </lineage>
</organism>